<evidence type="ECO:0000256" key="1">
    <source>
        <dbReference type="SAM" id="Phobius"/>
    </source>
</evidence>
<evidence type="ECO:0000313" key="4">
    <source>
        <dbReference type="Proteomes" id="UP000319263"/>
    </source>
</evidence>
<accession>A0A516PU55</accession>
<dbReference type="InterPro" id="IPR002372">
    <property type="entry name" value="PQQ_rpt_dom"/>
</dbReference>
<dbReference type="RefSeq" id="WP_143984649.1">
    <property type="nucleotide sequence ID" value="NZ_CP041692.1"/>
</dbReference>
<dbReference type="AlphaFoldDB" id="A0A516PU55"/>
<gene>
    <name evidence="3" type="ORF">FOE78_00860</name>
</gene>
<feature type="transmembrane region" description="Helical" evidence="1">
    <location>
        <begin position="67"/>
        <end position="89"/>
    </location>
</feature>
<keyword evidence="1" id="KW-1133">Transmembrane helix</keyword>
<keyword evidence="1" id="KW-0812">Transmembrane</keyword>
<feature type="transmembrane region" description="Helical" evidence="1">
    <location>
        <begin position="12"/>
        <end position="31"/>
    </location>
</feature>
<protein>
    <submittedName>
        <fullName evidence="3">PQQ-binding-like beta-propeller repeat protein</fullName>
    </submittedName>
</protein>
<dbReference type="InterPro" id="IPR015943">
    <property type="entry name" value="WD40/YVTN_repeat-like_dom_sf"/>
</dbReference>
<feature type="domain" description="Pyrrolo-quinoline quinone repeat" evidence="2">
    <location>
        <begin position="233"/>
        <end position="391"/>
    </location>
</feature>
<feature type="transmembrane region" description="Helical" evidence="1">
    <location>
        <begin position="101"/>
        <end position="125"/>
    </location>
</feature>
<dbReference type="Gene3D" id="2.130.10.10">
    <property type="entry name" value="YVTN repeat-like/Quinoprotein amine dehydrogenase"/>
    <property type="match status" value="1"/>
</dbReference>
<name>A0A516PU55_9ACTN</name>
<evidence type="ECO:0000259" key="2">
    <source>
        <dbReference type="Pfam" id="PF13360"/>
    </source>
</evidence>
<keyword evidence="1" id="KW-0472">Membrane</keyword>
<dbReference type="KEGG" id="mik:FOE78_00860"/>
<proteinExistence type="predicted"/>
<reference evidence="3 4" key="1">
    <citation type="submission" date="2019-07" db="EMBL/GenBank/DDBJ databases">
        <title>Microlunatus dokdonensis sp. nov. isolated from the rhizospheric soil of the wild plant Elymus tsukushiensis.</title>
        <authorList>
            <person name="Ghim S.-Y."/>
            <person name="Hwang Y.-J."/>
            <person name="Son J.-S."/>
            <person name="Shin J.-H."/>
        </authorList>
    </citation>
    <scope>NUCLEOTIDE SEQUENCE [LARGE SCALE GENOMIC DNA]</scope>
    <source>
        <strain evidence="3 4">KUDC0627</strain>
    </source>
</reference>
<keyword evidence="4" id="KW-1185">Reference proteome</keyword>
<sequence>MRTNLRVGLATTQLTLGVVAVLLTAAALIYTTEPDESERAGNLLLGTGFGLGIGLLIVWAYARRRPWLRSVLAIICALLAAGGLVMATLMIRSARINPDAAIPIGALAAASATLAWAVIAVAAGWEGRFTTAIVETAEVEENSGDTLDPGRRRFETFGVVVVVVAAVTLLTAVAVVAVKPIMYGLNQVRTSSGTVAGSVRRSTLDGGARWSRTIDARDVVPTVAGLAAAVDDGVIMIDPATGKTLWSYGLRSVHQPPAIWPADAGSKIIVSWDDDQVVDGLDGYIALDARTGRNVGSWPTRFDGDDLASSDPALISHQVGLGSDSIVGMSATGGELWRYRPGRCIDMVADGTPSMILVLDQRSCANGSNTLVGLDPRNGRQRWQQPAPAPDSVDLTVAGLRLEYDGSQLRRRSLETGRIQWTSPAASLHCQRRTELLDSADGVNYLAGCRAAGADAIDVVQGYRAADGTPTWKTALPFPMESLTAVDDRQVLAITSGSACRLLVVGESGSRPLSAFQSRADASRCRASSVIRMGGAYFLNLQTGDEATTRLIALS</sequence>
<dbReference type="Pfam" id="PF13360">
    <property type="entry name" value="PQQ_2"/>
    <property type="match status" value="1"/>
</dbReference>
<evidence type="ECO:0000313" key="3">
    <source>
        <dbReference type="EMBL" id="QDP94660.1"/>
    </source>
</evidence>
<dbReference type="SUPFAM" id="SSF50998">
    <property type="entry name" value="Quinoprotein alcohol dehydrogenase-like"/>
    <property type="match status" value="1"/>
</dbReference>
<dbReference type="Proteomes" id="UP000319263">
    <property type="component" value="Chromosome"/>
</dbReference>
<organism evidence="3 4">
    <name type="scientific">Microlunatus elymi</name>
    <dbReference type="NCBI Taxonomy" id="2596828"/>
    <lineage>
        <taxon>Bacteria</taxon>
        <taxon>Bacillati</taxon>
        <taxon>Actinomycetota</taxon>
        <taxon>Actinomycetes</taxon>
        <taxon>Propionibacteriales</taxon>
        <taxon>Propionibacteriaceae</taxon>
        <taxon>Microlunatus</taxon>
    </lineage>
</organism>
<feature type="transmembrane region" description="Helical" evidence="1">
    <location>
        <begin position="157"/>
        <end position="178"/>
    </location>
</feature>
<dbReference type="OrthoDB" id="9808993at2"/>
<dbReference type="InterPro" id="IPR011047">
    <property type="entry name" value="Quinoprotein_ADH-like_sf"/>
</dbReference>
<dbReference type="EMBL" id="CP041692">
    <property type="protein sequence ID" value="QDP94660.1"/>
    <property type="molecule type" value="Genomic_DNA"/>
</dbReference>
<feature type="transmembrane region" description="Helical" evidence="1">
    <location>
        <begin position="43"/>
        <end position="61"/>
    </location>
</feature>